<proteinExistence type="predicted"/>
<keyword evidence="4 6" id="KW-1133">Transmembrane helix</keyword>
<evidence type="ECO:0000256" key="5">
    <source>
        <dbReference type="ARBA" id="ARBA00023136"/>
    </source>
</evidence>
<dbReference type="OrthoDB" id="3257095at2759"/>
<protein>
    <submittedName>
        <fullName evidence="7">Amino acid transporter</fullName>
    </submittedName>
</protein>
<dbReference type="Gene3D" id="1.20.1740.10">
    <property type="entry name" value="Amino acid/polyamine transporter I"/>
    <property type="match status" value="1"/>
</dbReference>
<feature type="transmembrane region" description="Helical" evidence="6">
    <location>
        <begin position="380"/>
        <end position="398"/>
    </location>
</feature>
<keyword evidence="2" id="KW-0813">Transport</keyword>
<evidence type="ECO:0000256" key="2">
    <source>
        <dbReference type="ARBA" id="ARBA00022448"/>
    </source>
</evidence>
<evidence type="ECO:0000256" key="3">
    <source>
        <dbReference type="ARBA" id="ARBA00022692"/>
    </source>
</evidence>
<sequence>MSFDQEKSGDRLSVDEVPALYDNQDVAANKRGTAEDQHDMYRLGKKPELRRNFRFISIVGFMMILQATWESALLSNWYGLYNGGTAGCIWATIGTWICNAVANRTTGGQYHWVSEFAPASVQKPLSYIVGWMCCLGWVSGVPACGQMLYSLLEGMILITNPNANIEQLWQATLILFMWVLLIVAFNIFLAQQLPLAEGIILVIHVFGFFAFLILFWVMADHASAHDVFLQFYDGGEWGSNGLSTLVGLTTPLWCFIGPDAGAHMSEELNDASLVLPRAMMYATFFNGILGIIMLITFCFCITDINVIVNSSSDTPVIDVLYNVTGSQGGTIVMGCLLLVLLYFSSVTTVASASRQCWAFARDKGFPFSSWIEFVRPGWDIPINAILVVLGVSLVLSAINFGSDVALNAILSVSNAALIFSYLCSITCLRIKRLRGEPLLPRRWSLGWWGGPINDVAIGFLLISFVFSFFPIYPMPALVDMNWAILIFGVVFFVAGGHYLIRGRKVYVPPVSLIKKDS</sequence>
<dbReference type="GO" id="GO:0022857">
    <property type="term" value="F:transmembrane transporter activity"/>
    <property type="evidence" value="ECO:0007669"/>
    <property type="project" value="InterPro"/>
</dbReference>
<dbReference type="EMBL" id="ML978139">
    <property type="protein sequence ID" value="KAF2093213.1"/>
    <property type="molecule type" value="Genomic_DNA"/>
</dbReference>
<evidence type="ECO:0000256" key="4">
    <source>
        <dbReference type="ARBA" id="ARBA00022989"/>
    </source>
</evidence>
<feature type="transmembrane region" description="Helical" evidence="6">
    <location>
        <begin position="404"/>
        <end position="424"/>
    </location>
</feature>
<feature type="transmembrane region" description="Helical" evidence="6">
    <location>
        <begin position="128"/>
        <end position="152"/>
    </location>
</feature>
<gene>
    <name evidence="7" type="ORF">NA57DRAFT_69301</name>
</gene>
<feature type="transmembrane region" description="Helical" evidence="6">
    <location>
        <begin position="199"/>
        <end position="219"/>
    </location>
</feature>
<evidence type="ECO:0000313" key="7">
    <source>
        <dbReference type="EMBL" id="KAF2093213.1"/>
    </source>
</evidence>
<evidence type="ECO:0000313" key="8">
    <source>
        <dbReference type="Proteomes" id="UP000799772"/>
    </source>
</evidence>
<keyword evidence="3 6" id="KW-0812">Transmembrane</keyword>
<reference evidence="7" key="1">
    <citation type="journal article" date="2020" name="Stud. Mycol.">
        <title>101 Dothideomycetes genomes: a test case for predicting lifestyles and emergence of pathogens.</title>
        <authorList>
            <person name="Haridas S."/>
            <person name="Albert R."/>
            <person name="Binder M."/>
            <person name="Bloem J."/>
            <person name="Labutti K."/>
            <person name="Salamov A."/>
            <person name="Andreopoulos B."/>
            <person name="Baker S."/>
            <person name="Barry K."/>
            <person name="Bills G."/>
            <person name="Bluhm B."/>
            <person name="Cannon C."/>
            <person name="Castanera R."/>
            <person name="Culley D."/>
            <person name="Daum C."/>
            <person name="Ezra D."/>
            <person name="Gonzalez J."/>
            <person name="Henrissat B."/>
            <person name="Kuo A."/>
            <person name="Liang C."/>
            <person name="Lipzen A."/>
            <person name="Lutzoni F."/>
            <person name="Magnuson J."/>
            <person name="Mondo S."/>
            <person name="Nolan M."/>
            <person name="Ohm R."/>
            <person name="Pangilinan J."/>
            <person name="Park H.-J."/>
            <person name="Ramirez L."/>
            <person name="Alfaro M."/>
            <person name="Sun H."/>
            <person name="Tritt A."/>
            <person name="Yoshinaga Y."/>
            <person name="Zwiers L.-H."/>
            <person name="Turgeon B."/>
            <person name="Goodwin S."/>
            <person name="Spatafora J."/>
            <person name="Crous P."/>
            <person name="Grigoriev I."/>
        </authorList>
    </citation>
    <scope>NUCLEOTIDE SEQUENCE</scope>
    <source>
        <strain evidence="7">CBS 133067</strain>
    </source>
</reference>
<evidence type="ECO:0000256" key="1">
    <source>
        <dbReference type="ARBA" id="ARBA00004141"/>
    </source>
</evidence>
<dbReference type="PANTHER" id="PTHR45649">
    <property type="entry name" value="AMINO-ACID PERMEASE BAT1"/>
    <property type="match status" value="1"/>
</dbReference>
<keyword evidence="5 6" id="KW-0472">Membrane</keyword>
<accession>A0A9P4I4A3</accession>
<comment type="subcellular location">
    <subcellularLocation>
        <location evidence="1">Membrane</location>
        <topology evidence="1">Multi-pass membrane protein</topology>
    </subcellularLocation>
</comment>
<dbReference type="AlphaFoldDB" id="A0A9P4I4A3"/>
<keyword evidence="8" id="KW-1185">Reference proteome</keyword>
<dbReference type="Pfam" id="PF13520">
    <property type="entry name" value="AA_permease_2"/>
    <property type="match status" value="1"/>
</dbReference>
<comment type="caution">
    <text evidence="7">The sequence shown here is derived from an EMBL/GenBank/DDBJ whole genome shotgun (WGS) entry which is preliminary data.</text>
</comment>
<dbReference type="Proteomes" id="UP000799772">
    <property type="component" value="Unassembled WGS sequence"/>
</dbReference>
<feature type="transmembrane region" description="Helical" evidence="6">
    <location>
        <begin position="284"/>
        <end position="308"/>
    </location>
</feature>
<name>A0A9P4I4A3_9PEZI</name>
<dbReference type="InterPro" id="IPR002293">
    <property type="entry name" value="AA/rel_permease1"/>
</dbReference>
<organism evidence="7 8">
    <name type="scientific">Rhizodiscina lignyota</name>
    <dbReference type="NCBI Taxonomy" id="1504668"/>
    <lineage>
        <taxon>Eukaryota</taxon>
        <taxon>Fungi</taxon>
        <taxon>Dikarya</taxon>
        <taxon>Ascomycota</taxon>
        <taxon>Pezizomycotina</taxon>
        <taxon>Dothideomycetes</taxon>
        <taxon>Pleosporomycetidae</taxon>
        <taxon>Aulographales</taxon>
        <taxon>Rhizodiscinaceae</taxon>
        <taxon>Rhizodiscina</taxon>
    </lineage>
</organism>
<feature type="transmembrane region" description="Helical" evidence="6">
    <location>
        <begin position="328"/>
        <end position="352"/>
    </location>
</feature>
<dbReference type="GO" id="GO:0016020">
    <property type="term" value="C:membrane"/>
    <property type="evidence" value="ECO:0007669"/>
    <property type="project" value="UniProtKB-SubCell"/>
</dbReference>
<feature type="transmembrane region" description="Helical" evidence="6">
    <location>
        <begin position="173"/>
        <end position="193"/>
    </location>
</feature>
<evidence type="ECO:0000256" key="6">
    <source>
        <dbReference type="SAM" id="Phobius"/>
    </source>
</evidence>
<feature type="transmembrane region" description="Helical" evidence="6">
    <location>
        <begin position="481"/>
        <end position="500"/>
    </location>
</feature>
<feature type="transmembrane region" description="Helical" evidence="6">
    <location>
        <begin position="52"/>
        <end position="69"/>
    </location>
</feature>
<feature type="transmembrane region" description="Helical" evidence="6">
    <location>
        <begin position="445"/>
        <end position="469"/>
    </location>
</feature>
<dbReference type="PANTHER" id="PTHR45649:SF2">
    <property type="entry name" value="ACID PERMEASE, PUTATIVE-RELATED"/>
    <property type="match status" value="1"/>
</dbReference>